<dbReference type="EMBL" id="CAJVQB010049728">
    <property type="protein sequence ID" value="CAG8834602.1"/>
    <property type="molecule type" value="Genomic_DNA"/>
</dbReference>
<organism evidence="2 3">
    <name type="scientific">Gigaspora margarita</name>
    <dbReference type="NCBI Taxonomy" id="4874"/>
    <lineage>
        <taxon>Eukaryota</taxon>
        <taxon>Fungi</taxon>
        <taxon>Fungi incertae sedis</taxon>
        <taxon>Mucoromycota</taxon>
        <taxon>Glomeromycotina</taxon>
        <taxon>Glomeromycetes</taxon>
        <taxon>Diversisporales</taxon>
        <taxon>Gigasporaceae</taxon>
        <taxon>Gigaspora</taxon>
    </lineage>
</organism>
<keyword evidence="1" id="KW-0472">Membrane</keyword>
<proteinExistence type="predicted"/>
<protein>
    <submittedName>
        <fullName evidence="2">5110_t:CDS:1</fullName>
    </submittedName>
</protein>
<gene>
    <name evidence="2" type="ORF">GMARGA_LOCUS32145</name>
</gene>
<dbReference type="Proteomes" id="UP000789901">
    <property type="component" value="Unassembled WGS sequence"/>
</dbReference>
<keyword evidence="1" id="KW-1133">Transmembrane helix</keyword>
<reference evidence="2 3" key="1">
    <citation type="submission" date="2021-06" db="EMBL/GenBank/DDBJ databases">
        <authorList>
            <person name="Kallberg Y."/>
            <person name="Tangrot J."/>
            <person name="Rosling A."/>
        </authorList>
    </citation>
    <scope>NUCLEOTIDE SEQUENCE [LARGE SCALE GENOMIC DNA]</scope>
    <source>
        <strain evidence="2 3">120-4 pot B 10/14</strain>
    </source>
</reference>
<sequence>MKSACQYPLFSEFHVVLSKIITIFVCAAYFLTVAHASEKVAK</sequence>
<keyword evidence="1" id="KW-0812">Transmembrane</keyword>
<evidence type="ECO:0000256" key="1">
    <source>
        <dbReference type="SAM" id="Phobius"/>
    </source>
</evidence>
<feature type="transmembrane region" description="Helical" evidence="1">
    <location>
        <begin position="16"/>
        <end position="36"/>
    </location>
</feature>
<evidence type="ECO:0000313" key="2">
    <source>
        <dbReference type="EMBL" id="CAG8834602.1"/>
    </source>
</evidence>
<name>A0ABN7WLV6_GIGMA</name>
<feature type="non-terminal residue" evidence="2">
    <location>
        <position position="42"/>
    </location>
</feature>
<keyword evidence="3" id="KW-1185">Reference proteome</keyword>
<comment type="caution">
    <text evidence="2">The sequence shown here is derived from an EMBL/GenBank/DDBJ whole genome shotgun (WGS) entry which is preliminary data.</text>
</comment>
<evidence type="ECO:0000313" key="3">
    <source>
        <dbReference type="Proteomes" id="UP000789901"/>
    </source>
</evidence>
<accession>A0ABN7WLV6</accession>